<evidence type="ECO:0000256" key="1">
    <source>
        <dbReference type="SAM" id="Phobius"/>
    </source>
</evidence>
<accession>A0A501WBP2</accession>
<dbReference type="OrthoDB" id="853957at2"/>
<dbReference type="AlphaFoldDB" id="A0A501WBP2"/>
<keyword evidence="1" id="KW-0472">Membrane</keyword>
<comment type="caution">
    <text evidence="2">The sequence shown here is derived from an EMBL/GenBank/DDBJ whole genome shotgun (WGS) entry which is preliminary data.</text>
</comment>
<protein>
    <submittedName>
        <fullName evidence="2">Uncharacterized protein</fullName>
    </submittedName>
</protein>
<keyword evidence="3" id="KW-1185">Reference proteome</keyword>
<dbReference type="EMBL" id="VFRQ01000002">
    <property type="protein sequence ID" value="TPE45484.1"/>
    <property type="molecule type" value="Genomic_DNA"/>
</dbReference>
<evidence type="ECO:0000313" key="2">
    <source>
        <dbReference type="EMBL" id="TPE45484.1"/>
    </source>
</evidence>
<sequence>MGSFNKYYRIALFGAAVSLALQLVLFFSVDPFLASVISPLYPVWLILFVVGWRKELPRR</sequence>
<evidence type="ECO:0000313" key="3">
    <source>
        <dbReference type="Proteomes" id="UP000316727"/>
    </source>
</evidence>
<gene>
    <name evidence="2" type="ORF">FJM65_05525</name>
</gene>
<dbReference type="RefSeq" id="WP_140620244.1">
    <property type="nucleotide sequence ID" value="NZ_VFRQ01000002.1"/>
</dbReference>
<organism evidence="2 3">
    <name type="scientific">Pontibacter mangrovi</name>
    <dbReference type="NCBI Taxonomy" id="2589816"/>
    <lineage>
        <taxon>Bacteria</taxon>
        <taxon>Pseudomonadati</taxon>
        <taxon>Bacteroidota</taxon>
        <taxon>Cytophagia</taxon>
        <taxon>Cytophagales</taxon>
        <taxon>Hymenobacteraceae</taxon>
        <taxon>Pontibacter</taxon>
    </lineage>
</organism>
<keyword evidence="1" id="KW-0812">Transmembrane</keyword>
<keyword evidence="1" id="KW-1133">Transmembrane helix</keyword>
<feature type="transmembrane region" description="Helical" evidence="1">
    <location>
        <begin position="32"/>
        <end position="52"/>
    </location>
</feature>
<reference evidence="2 3" key="1">
    <citation type="submission" date="2019-06" db="EMBL/GenBank/DDBJ databases">
        <title>A novel bacterium of genus Pontibacter, isolated from marine sediment.</title>
        <authorList>
            <person name="Huang H."/>
            <person name="Mo K."/>
            <person name="Hu Y."/>
        </authorList>
    </citation>
    <scope>NUCLEOTIDE SEQUENCE [LARGE SCALE GENOMIC DNA]</scope>
    <source>
        <strain evidence="2 3">HB172049</strain>
    </source>
</reference>
<dbReference type="Proteomes" id="UP000316727">
    <property type="component" value="Unassembled WGS sequence"/>
</dbReference>
<proteinExistence type="predicted"/>
<name>A0A501WBP2_9BACT</name>
<feature type="transmembrane region" description="Helical" evidence="1">
    <location>
        <begin position="7"/>
        <end position="26"/>
    </location>
</feature>